<sequence>MAYAYAPAPGLADEDAPLWRDAPRTYLPVVAALEELERRTTAAGGLVLRFGHLTGPGSSWPSGCPRTRHGSARPGPGGCRPYSPG</sequence>
<dbReference type="RefSeq" id="WP_195901642.1">
    <property type="nucleotide sequence ID" value="NZ_JADOGI010000231.1"/>
</dbReference>
<dbReference type="EMBL" id="JADOGI010000231">
    <property type="protein sequence ID" value="MBF8192756.1"/>
    <property type="molecule type" value="Genomic_DNA"/>
</dbReference>
<gene>
    <name evidence="2" type="ORF">ITP53_45180</name>
</gene>
<organism evidence="2 3">
    <name type="scientific">Nonomuraea cypriaca</name>
    <dbReference type="NCBI Taxonomy" id="1187855"/>
    <lineage>
        <taxon>Bacteria</taxon>
        <taxon>Bacillati</taxon>
        <taxon>Actinomycetota</taxon>
        <taxon>Actinomycetes</taxon>
        <taxon>Streptosporangiales</taxon>
        <taxon>Streptosporangiaceae</taxon>
        <taxon>Nonomuraea</taxon>
    </lineage>
</organism>
<dbReference type="AlphaFoldDB" id="A0A931F643"/>
<comment type="caution">
    <text evidence="2">The sequence shown here is derived from an EMBL/GenBank/DDBJ whole genome shotgun (WGS) entry which is preliminary data.</text>
</comment>
<accession>A0A931F643</accession>
<protein>
    <submittedName>
        <fullName evidence="2">Uncharacterized protein</fullName>
    </submittedName>
</protein>
<evidence type="ECO:0000313" key="3">
    <source>
        <dbReference type="Proteomes" id="UP000605361"/>
    </source>
</evidence>
<evidence type="ECO:0000313" key="2">
    <source>
        <dbReference type="EMBL" id="MBF8192756.1"/>
    </source>
</evidence>
<evidence type="ECO:0000256" key="1">
    <source>
        <dbReference type="SAM" id="MobiDB-lite"/>
    </source>
</evidence>
<proteinExistence type="predicted"/>
<dbReference type="Proteomes" id="UP000605361">
    <property type="component" value="Unassembled WGS sequence"/>
</dbReference>
<keyword evidence="3" id="KW-1185">Reference proteome</keyword>
<feature type="region of interest" description="Disordered" evidence="1">
    <location>
        <begin position="54"/>
        <end position="85"/>
    </location>
</feature>
<reference evidence="2" key="1">
    <citation type="submission" date="2020-11" db="EMBL/GenBank/DDBJ databases">
        <title>Whole-genome analyses of Nonomuraea sp. K274.</title>
        <authorList>
            <person name="Veyisoglu A."/>
        </authorList>
    </citation>
    <scope>NUCLEOTIDE SEQUENCE</scope>
    <source>
        <strain evidence="2">K274</strain>
    </source>
</reference>
<name>A0A931F643_9ACTN</name>